<dbReference type="Proteomes" id="UP000800200">
    <property type="component" value="Unassembled WGS sequence"/>
</dbReference>
<proteinExistence type="predicted"/>
<evidence type="ECO:0000313" key="2">
    <source>
        <dbReference type="Proteomes" id="UP000800200"/>
    </source>
</evidence>
<dbReference type="EMBL" id="ML994643">
    <property type="protein sequence ID" value="KAF2183346.1"/>
    <property type="molecule type" value="Genomic_DNA"/>
</dbReference>
<reference evidence="1" key="1">
    <citation type="journal article" date="2020" name="Stud. Mycol.">
        <title>101 Dothideomycetes genomes: a test case for predicting lifestyles and emergence of pathogens.</title>
        <authorList>
            <person name="Haridas S."/>
            <person name="Albert R."/>
            <person name="Binder M."/>
            <person name="Bloem J."/>
            <person name="Labutti K."/>
            <person name="Salamov A."/>
            <person name="Andreopoulos B."/>
            <person name="Baker S."/>
            <person name="Barry K."/>
            <person name="Bills G."/>
            <person name="Bluhm B."/>
            <person name="Cannon C."/>
            <person name="Castanera R."/>
            <person name="Culley D."/>
            <person name="Daum C."/>
            <person name="Ezra D."/>
            <person name="Gonzalez J."/>
            <person name="Henrissat B."/>
            <person name="Kuo A."/>
            <person name="Liang C."/>
            <person name="Lipzen A."/>
            <person name="Lutzoni F."/>
            <person name="Magnuson J."/>
            <person name="Mondo S."/>
            <person name="Nolan M."/>
            <person name="Ohm R."/>
            <person name="Pangilinan J."/>
            <person name="Park H.-J."/>
            <person name="Ramirez L."/>
            <person name="Alfaro M."/>
            <person name="Sun H."/>
            <person name="Tritt A."/>
            <person name="Yoshinaga Y."/>
            <person name="Zwiers L.-H."/>
            <person name="Turgeon B."/>
            <person name="Goodwin S."/>
            <person name="Spatafora J."/>
            <person name="Crous P."/>
            <person name="Grigoriev I."/>
        </authorList>
    </citation>
    <scope>NUCLEOTIDE SEQUENCE</scope>
    <source>
        <strain evidence="1">CBS 207.26</strain>
    </source>
</reference>
<protein>
    <submittedName>
        <fullName evidence="1">Uncharacterized protein</fullName>
    </submittedName>
</protein>
<gene>
    <name evidence="1" type="ORF">K469DRAFT_210809</name>
</gene>
<sequence length="150" mass="15825">MLIYVFAVPKPNNPLGVECICAYNLDYLGTHTQLSHPYLPARSVVSEVIGVIGAVEAAGAVGGACAASERLVLASMAGPTDDSSGRTRFRGRGSMCSRSNTVEGGMVEDLSGFNGIGEEINGRRELLYLAGQFFARIRTDLHLLGCRCGG</sequence>
<accession>A0A6A6E0B3</accession>
<organism evidence="1 2">
    <name type="scientific">Zopfia rhizophila CBS 207.26</name>
    <dbReference type="NCBI Taxonomy" id="1314779"/>
    <lineage>
        <taxon>Eukaryota</taxon>
        <taxon>Fungi</taxon>
        <taxon>Dikarya</taxon>
        <taxon>Ascomycota</taxon>
        <taxon>Pezizomycotina</taxon>
        <taxon>Dothideomycetes</taxon>
        <taxon>Dothideomycetes incertae sedis</taxon>
        <taxon>Zopfiaceae</taxon>
        <taxon>Zopfia</taxon>
    </lineage>
</organism>
<evidence type="ECO:0000313" key="1">
    <source>
        <dbReference type="EMBL" id="KAF2183346.1"/>
    </source>
</evidence>
<dbReference type="AlphaFoldDB" id="A0A6A6E0B3"/>
<keyword evidence="2" id="KW-1185">Reference proteome</keyword>
<name>A0A6A6E0B3_9PEZI</name>